<dbReference type="InterPro" id="IPR014995">
    <property type="entry name" value="DUF1844"/>
</dbReference>
<feature type="region of interest" description="Disordered" evidence="1">
    <location>
        <begin position="1"/>
        <end position="60"/>
    </location>
</feature>
<evidence type="ECO:0000256" key="1">
    <source>
        <dbReference type="SAM" id="MobiDB-lite"/>
    </source>
</evidence>
<name>A0A7T0BXF8_9BACT</name>
<sequence length="136" mass="15418">MSDEENEESGFVIKDKRSAYQSDDEIQEGDTEQEKETAKQQQQEARAAEQQEGQQPSIDFSTFVMSLASSAFYHLGDMPDPTTGQTEQNLPAVQQTIEILVMLHQKTKSNLTAEEDKLLGQLIYELQMKFVAKNKQ</sequence>
<feature type="compositionally biased region" description="Low complexity" evidence="1">
    <location>
        <begin position="39"/>
        <end position="55"/>
    </location>
</feature>
<dbReference type="Proteomes" id="UP000594688">
    <property type="component" value="Chromosome"/>
</dbReference>
<evidence type="ECO:0000313" key="3">
    <source>
        <dbReference type="Proteomes" id="UP000594688"/>
    </source>
</evidence>
<reference evidence="2 3" key="1">
    <citation type="submission" date="2020-02" db="EMBL/GenBank/DDBJ databases">
        <title>Genomic and physiological characterization of two novel Nitrospinaceae genera.</title>
        <authorList>
            <person name="Mueller A.J."/>
            <person name="Jung M.-Y."/>
            <person name="Strachan C.R."/>
            <person name="Herbold C.W."/>
            <person name="Kirkegaard R.H."/>
            <person name="Daims H."/>
        </authorList>
    </citation>
    <scope>NUCLEOTIDE SEQUENCE [LARGE SCALE GENOMIC DNA]</scope>
    <source>
        <strain evidence="2">EB</strain>
    </source>
</reference>
<feature type="compositionally biased region" description="Acidic residues" evidence="1">
    <location>
        <begin position="22"/>
        <end position="31"/>
    </location>
</feature>
<organism evidence="2 3">
    <name type="scientific">Candidatus Nitronauta litoralis</name>
    <dbReference type="NCBI Taxonomy" id="2705533"/>
    <lineage>
        <taxon>Bacteria</taxon>
        <taxon>Pseudomonadati</taxon>
        <taxon>Nitrospinota/Tectimicrobiota group</taxon>
        <taxon>Nitrospinota</taxon>
        <taxon>Nitrospinia</taxon>
        <taxon>Nitrospinales</taxon>
        <taxon>Nitrospinaceae</taxon>
        <taxon>Candidatus Nitronauta</taxon>
    </lineage>
</organism>
<dbReference type="AlphaFoldDB" id="A0A7T0BXF8"/>
<dbReference type="KEGG" id="nli:G3M70_12730"/>
<accession>A0A7T0BXF8</accession>
<protein>
    <submittedName>
        <fullName evidence="2">DUF1844 domain-containing protein</fullName>
    </submittedName>
</protein>
<dbReference type="Pfam" id="PF08899">
    <property type="entry name" value="DUF1844"/>
    <property type="match status" value="1"/>
</dbReference>
<evidence type="ECO:0000313" key="2">
    <source>
        <dbReference type="EMBL" id="QPJ62694.1"/>
    </source>
</evidence>
<gene>
    <name evidence="2" type="ORF">G3M70_12730</name>
</gene>
<proteinExistence type="predicted"/>
<dbReference type="EMBL" id="CP048685">
    <property type="protein sequence ID" value="QPJ62694.1"/>
    <property type="molecule type" value="Genomic_DNA"/>
</dbReference>